<comment type="caution">
    <text evidence="3">The sequence shown here is derived from an EMBL/GenBank/DDBJ whole genome shotgun (WGS) entry which is preliminary data.</text>
</comment>
<dbReference type="Gene3D" id="2.40.50.90">
    <property type="match status" value="1"/>
</dbReference>
<evidence type="ECO:0000313" key="4">
    <source>
        <dbReference type="Proteomes" id="UP001621964"/>
    </source>
</evidence>
<dbReference type="Pfam" id="PF00565">
    <property type="entry name" value="SNase"/>
    <property type="match status" value="1"/>
</dbReference>
<dbReference type="PROSITE" id="PS50830">
    <property type="entry name" value="TNASE_3"/>
    <property type="match status" value="1"/>
</dbReference>
<dbReference type="Proteomes" id="UP001621964">
    <property type="component" value="Unassembled WGS sequence"/>
</dbReference>
<dbReference type="InterPro" id="IPR035437">
    <property type="entry name" value="SNase_OB-fold_sf"/>
</dbReference>
<name>A0ABW8Q4G0_9NEIS</name>
<dbReference type="InterPro" id="IPR016071">
    <property type="entry name" value="Staphylococal_nuclease_OB-fold"/>
</dbReference>
<accession>A0ABW8Q4G0</accession>
<protein>
    <submittedName>
        <fullName evidence="3">Thermonuclease family protein</fullName>
    </submittedName>
</protein>
<evidence type="ECO:0000313" key="3">
    <source>
        <dbReference type="EMBL" id="MFK7642462.1"/>
    </source>
</evidence>
<keyword evidence="4" id="KW-1185">Reference proteome</keyword>
<proteinExistence type="predicted"/>
<dbReference type="PANTHER" id="PTHR12302:SF26">
    <property type="entry name" value="BLR1266 PROTEIN"/>
    <property type="match status" value="1"/>
</dbReference>
<evidence type="ECO:0000259" key="2">
    <source>
        <dbReference type="PROSITE" id="PS50830"/>
    </source>
</evidence>
<dbReference type="EMBL" id="JBJGEB010000007">
    <property type="protein sequence ID" value="MFK7642462.1"/>
    <property type="molecule type" value="Genomic_DNA"/>
</dbReference>
<evidence type="ECO:0000256" key="1">
    <source>
        <dbReference type="SAM" id="MobiDB-lite"/>
    </source>
</evidence>
<sequence length="227" mass="25586">MFKKAAIIIALLGVLGSGQTEWLDTGLAAARKISGAVPEDLTELLSSVVRQKQPERRKSISKQAYTGRVSSVSDGDTLHVTDSDGLKHKIRLAYIDAPELQQAYGTRSHQNLKRAADGENVNVTVFELDRYGREVAQVRMDGEDLNLMQIRDGAAWHYNAYAAKKQKKTDYAAYAAAQENARQSRNGLWNGLHPQAPWDYRREQREVQNGQGGSRKKQQDKEWFNLW</sequence>
<gene>
    <name evidence="3" type="ORF">ACI43T_08155</name>
</gene>
<feature type="domain" description="TNase-like" evidence="2">
    <location>
        <begin position="63"/>
        <end position="191"/>
    </location>
</feature>
<dbReference type="InterPro" id="IPR002071">
    <property type="entry name" value="Thermonucl_AS"/>
</dbReference>
<feature type="region of interest" description="Disordered" evidence="1">
    <location>
        <begin position="185"/>
        <end position="227"/>
    </location>
</feature>
<dbReference type="SMART" id="SM00318">
    <property type="entry name" value="SNc"/>
    <property type="match status" value="1"/>
</dbReference>
<organism evidence="3 4">
    <name type="scientific">Neisseria oralis</name>
    <dbReference type="NCBI Taxonomy" id="1107316"/>
    <lineage>
        <taxon>Bacteria</taxon>
        <taxon>Pseudomonadati</taxon>
        <taxon>Pseudomonadota</taxon>
        <taxon>Betaproteobacteria</taxon>
        <taxon>Neisseriales</taxon>
        <taxon>Neisseriaceae</taxon>
        <taxon>Neisseria</taxon>
    </lineage>
</organism>
<dbReference type="RefSeq" id="WP_293277529.1">
    <property type="nucleotide sequence ID" value="NZ_JBJGEB010000007.1"/>
</dbReference>
<dbReference type="PANTHER" id="PTHR12302">
    <property type="entry name" value="EBNA2 BINDING PROTEIN P100"/>
    <property type="match status" value="1"/>
</dbReference>
<feature type="compositionally biased region" description="Basic and acidic residues" evidence="1">
    <location>
        <begin position="217"/>
        <end position="227"/>
    </location>
</feature>
<dbReference type="SUPFAM" id="SSF50199">
    <property type="entry name" value="Staphylococcal nuclease"/>
    <property type="match status" value="1"/>
</dbReference>
<dbReference type="PROSITE" id="PS01123">
    <property type="entry name" value="TNASE_1"/>
    <property type="match status" value="1"/>
</dbReference>
<reference evidence="3 4" key="1">
    <citation type="submission" date="2024-11" db="EMBL/GenBank/DDBJ databases">
        <authorList>
            <person name="Mikucki A.G."/>
            <person name="Kahler C.M."/>
        </authorList>
    </citation>
    <scope>NUCLEOTIDE SEQUENCE [LARGE SCALE GENOMIC DNA]</scope>
    <source>
        <strain evidence="3 4">EXNM717</strain>
    </source>
</reference>